<feature type="compositionally biased region" description="Basic and acidic residues" evidence="1">
    <location>
        <begin position="578"/>
        <end position="588"/>
    </location>
</feature>
<feature type="compositionally biased region" description="Basic and acidic residues" evidence="1">
    <location>
        <begin position="750"/>
        <end position="762"/>
    </location>
</feature>
<feature type="compositionally biased region" description="Low complexity" evidence="1">
    <location>
        <begin position="123"/>
        <end position="137"/>
    </location>
</feature>
<reference evidence="3" key="1">
    <citation type="journal article" date="2018" name="Nat. Microbiol.">
        <title>Leveraging single-cell genomics to expand the fungal tree of life.</title>
        <authorList>
            <person name="Ahrendt S.R."/>
            <person name="Quandt C.A."/>
            <person name="Ciobanu D."/>
            <person name="Clum A."/>
            <person name="Salamov A."/>
            <person name="Andreopoulos B."/>
            <person name="Cheng J.F."/>
            <person name="Woyke T."/>
            <person name="Pelin A."/>
            <person name="Henrissat B."/>
            <person name="Reynolds N.K."/>
            <person name="Benny G.L."/>
            <person name="Smith M.E."/>
            <person name="James T.Y."/>
            <person name="Grigoriev I.V."/>
        </authorList>
    </citation>
    <scope>NUCLEOTIDE SEQUENCE [LARGE SCALE GENOMIC DNA]</scope>
    <source>
        <strain evidence="3">ATCC 52028</strain>
    </source>
</reference>
<evidence type="ECO:0000256" key="1">
    <source>
        <dbReference type="SAM" id="MobiDB-lite"/>
    </source>
</evidence>
<protein>
    <submittedName>
        <fullName evidence="2">Uncharacterized protein</fullName>
    </submittedName>
</protein>
<feature type="region of interest" description="Disordered" evidence="1">
    <location>
        <begin position="656"/>
        <end position="708"/>
    </location>
</feature>
<feature type="compositionally biased region" description="Polar residues" evidence="1">
    <location>
        <begin position="1"/>
        <end position="10"/>
    </location>
</feature>
<dbReference type="EMBL" id="ML014135">
    <property type="protein sequence ID" value="RKP02795.1"/>
    <property type="molecule type" value="Genomic_DNA"/>
</dbReference>
<feature type="compositionally biased region" description="Polar residues" evidence="1">
    <location>
        <begin position="941"/>
        <end position="972"/>
    </location>
</feature>
<feature type="compositionally biased region" description="Basic and acidic residues" evidence="1">
    <location>
        <begin position="454"/>
        <end position="473"/>
    </location>
</feature>
<feature type="compositionally biased region" description="Polar residues" evidence="1">
    <location>
        <begin position="773"/>
        <end position="782"/>
    </location>
</feature>
<feature type="compositionally biased region" description="Basic and acidic residues" evidence="1">
    <location>
        <begin position="666"/>
        <end position="684"/>
    </location>
</feature>
<feature type="compositionally biased region" description="Polar residues" evidence="1">
    <location>
        <begin position="1006"/>
        <end position="1015"/>
    </location>
</feature>
<evidence type="ECO:0000313" key="2">
    <source>
        <dbReference type="EMBL" id="RKP02795.1"/>
    </source>
</evidence>
<feature type="region of interest" description="Disordered" evidence="1">
    <location>
        <begin position="997"/>
        <end position="1061"/>
    </location>
</feature>
<feature type="compositionally biased region" description="Low complexity" evidence="1">
    <location>
        <begin position="73"/>
        <end position="88"/>
    </location>
</feature>
<feature type="region of interest" description="Disordered" evidence="1">
    <location>
        <begin position="750"/>
        <end position="819"/>
    </location>
</feature>
<feature type="compositionally biased region" description="Polar residues" evidence="1">
    <location>
        <begin position="792"/>
        <end position="811"/>
    </location>
</feature>
<gene>
    <name evidence="2" type="ORF">CXG81DRAFT_24583</name>
</gene>
<feature type="region of interest" description="Disordered" evidence="1">
    <location>
        <begin position="452"/>
        <end position="473"/>
    </location>
</feature>
<feature type="region of interest" description="Disordered" evidence="1">
    <location>
        <begin position="1"/>
        <end position="139"/>
    </location>
</feature>
<evidence type="ECO:0000313" key="3">
    <source>
        <dbReference type="Proteomes" id="UP000274922"/>
    </source>
</evidence>
<feature type="compositionally biased region" description="Basic and acidic residues" evidence="1">
    <location>
        <begin position="533"/>
        <end position="547"/>
    </location>
</feature>
<organism evidence="2 3">
    <name type="scientific">Caulochytrium protostelioides</name>
    <dbReference type="NCBI Taxonomy" id="1555241"/>
    <lineage>
        <taxon>Eukaryota</taxon>
        <taxon>Fungi</taxon>
        <taxon>Fungi incertae sedis</taxon>
        <taxon>Chytridiomycota</taxon>
        <taxon>Chytridiomycota incertae sedis</taxon>
        <taxon>Chytridiomycetes</taxon>
        <taxon>Caulochytriales</taxon>
        <taxon>Caulochytriaceae</taxon>
        <taxon>Caulochytrium</taxon>
    </lineage>
</organism>
<feature type="region of interest" description="Disordered" evidence="1">
    <location>
        <begin position="898"/>
        <end position="928"/>
    </location>
</feature>
<feature type="region of interest" description="Disordered" evidence="1">
    <location>
        <begin position="529"/>
        <end position="640"/>
    </location>
</feature>
<feature type="compositionally biased region" description="Polar residues" evidence="1">
    <location>
        <begin position="687"/>
        <end position="698"/>
    </location>
</feature>
<name>A0A4P9XBN2_9FUNG</name>
<dbReference type="Proteomes" id="UP000274922">
    <property type="component" value="Unassembled WGS sequence"/>
</dbReference>
<keyword evidence="3" id="KW-1185">Reference proteome</keyword>
<feature type="compositionally biased region" description="Basic and acidic residues" evidence="1">
    <location>
        <begin position="906"/>
        <end position="915"/>
    </location>
</feature>
<feature type="region of interest" description="Disordered" evidence="1">
    <location>
        <begin position="161"/>
        <end position="185"/>
    </location>
</feature>
<feature type="compositionally biased region" description="Polar residues" evidence="1">
    <location>
        <begin position="565"/>
        <end position="576"/>
    </location>
</feature>
<accession>A0A4P9XBN2</accession>
<sequence length="1191" mass="126390">MSLHETSSTEAGPRATDLTNKTLNRGRRDEGANLIFQNASPDGSEDYSSHAASGVPAGTAMLDVNQAEKMTRRAQPSAAQQAAVPTSSLPATSVAQDIPTGHHPTGAMLDYNLAEKKAHQSHHPSTSSSSLPAQSSSKLNDAKLNQLEQDEAEYRDRNASALKAHARHEAETFRQGVTHGSLNPKHETQKEIDALEKSEAAYRQSMQPHIQHNANLEAAAIEQKFKNDANTSSLPSMPAIPSMADVTESAKAIGANTVGALGAGMTTVANAVTPSPQTTQSIKNALPTTETAINLKNAVTPSQQTTENIKAAVVPSQETTDSIKNAVLPSKATTDSLSAAAEVPVHGITNLATRAKETVGDVSNYATAAATNAAVTASSLWDAVFQTNNDRFRVDALEGCEQQYRQTPGVVSHQKAHARREALIVKKAVNQKDGLEVPDLDAHVVTPSHVVSDLPKEDNSEWKEIDRQEDKAREERKQLAIDQMALAKDTSNIIKEKNKPAPGLLSGTANAAANAASAALAGVFGINMSSPNEQHKSRDIPHSDNVSKAHGAPSNERGHIEHKTPSPSTTAESLTARSPEKADEEPRQHHWHDHQRRGPVVDIHGPKDVSGPAPSRIVAHHGSGPSPSDLAMGQNESSAPISENRQHMPYAAGSVEPFMENQPTHPETDRDGGQGDWIHPDSHQHQHQLPRSAATQEQRPLGSERHHAPHAKIEPIPVAPQHHHDEQQSQHRPLQSQLHQMPEVNRTLPSEHHHVHSDRQHAPEPAIPRSHIPHSNVSSASGVTDVLPAGQISGSQPGNTAYSEVPGTTSVHMADPTHLPSNLVDQPIEHISATRVTRRPINDVAETMRAILPTDGAVPVKTSALQNIKVEGAPPAFENPTGGEKLMNFVVNGPEGFSEGGVRPFRPSDQKVAGDHHHHNPTSQPQATVPIASAAEVPGMTQHTRSDLSTNPASSHHGSTSAPTSRNVQQEAIHQSGGVPLPIPVSSNIMVAPVATGPIAPHHTEGTSPTSSDSSQGKRRASISTKIKQAFGLGRSDERKPSETTTHTGPIHNISGPMNVSAHPATGATAAALAPAAEPVPAHRSEGVVAKDVSNPAELRTTRKIVTTTTTSPAIAPQDQAISSDAAGLPPRRGSISDMPGMRADHPMPHVDTSVHSPTAAERYLPVSTDAVADNGDKAASVRSLHSFKMA</sequence>
<feature type="region of interest" description="Disordered" evidence="1">
    <location>
        <begin position="940"/>
        <end position="972"/>
    </location>
</feature>
<proteinExistence type="predicted"/>
<dbReference type="AlphaFoldDB" id="A0A4P9XBN2"/>